<dbReference type="EC" id="3.5.4.19" evidence="11"/>
<keyword evidence="11" id="KW-0862">Zinc</keyword>
<dbReference type="PANTHER" id="PTHR42945:SF1">
    <property type="entry name" value="HISTIDINE BIOSYNTHESIS BIFUNCTIONAL PROTEIN HIS7"/>
    <property type="match status" value="1"/>
</dbReference>
<keyword evidence="9 11" id="KW-0378">Hydrolase</keyword>
<evidence type="ECO:0000256" key="4">
    <source>
        <dbReference type="ARBA" id="ARBA00005204"/>
    </source>
</evidence>
<evidence type="ECO:0000259" key="12">
    <source>
        <dbReference type="Pfam" id="PF01502"/>
    </source>
</evidence>
<dbReference type="GO" id="GO:0004635">
    <property type="term" value="F:phosphoribosyl-AMP cyclohydrolase activity"/>
    <property type="evidence" value="ECO:0007669"/>
    <property type="project" value="UniProtKB-UniRule"/>
</dbReference>
<feature type="binding site" evidence="11">
    <location>
        <position position="116"/>
    </location>
    <ligand>
        <name>Zn(2+)</name>
        <dbReference type="ChEBI" id="CHEBI:29105"/>
        <note>ligand shared between dimeric partners</note>
    </ligand>
</feature>
<comment type="subunit">
    <text evidence="11">Homodimer.</text>
</comment>
<evidence type="ECO:0000256" key="3">
    <source>
        <dbReference type="ARBA" id="ARBA00005169"/>
    </source>
</evidence>
<comment type="subcellular location">
    <subcellularLocation>
        <location evidence="11">Cytoplasm</location>
    </subcellularLocation>
</comment>
<comment type="pathway">
    <text evidence="4">Amino-acid biosynthesis; L-histidine biosynthesis; L-histidine from 5-phospho-alpha-D-ribose 1-diphosphate: step 2/9.</text>
</comment>
<proteinExistence type="inferred from homology"/>
<dbReference type="GO" id="GO:0000287">
    <property type="term" value="F:magnesium ion binding"/>
    <property type="evidence" value="ECO:0007669"/>
    <property type="project" value="UniProtKB-UniRule"/>
</dbReference>
<comment type="cofactor">
    <cofactor evidence="11">
        <name>Mg(2+)</name>
        <dbReference type="ChEBI" id="CHEBI:18420"/>
    </cofactor>
    <text evidence="11">Binds 1 Mg(2+) ion per subunit.</text>
</comment>
<dbReference type="GO" id="GO:0005737">
    <property type="term" value="C:cytoplasm"/>
    <property type="evidence" value="ECO:0007669"/>
    <property type="project" value="UniProtKB-SubCell"/>
</dbReference>
<protein>
    <recommendedName>
        <fullName evidence="11">Phosphoribosyl-AMP cyclohydrolase</fullName>
        <shortName evidence="11">PRA-CH</shortName>
        <ecNumber evidence="11">3.5.4.19</ecNumber>
    </recommendedName>
</protein>
<keyword evidence="8 11" id="KW-0028">Amino-acid biosynthesis</keyword>
<accession>A0A7X1XAK3</accession>
<dbReference type="Pfam" id="PF01502">
    <property type="entry name" value="PRA-CH"/>
    <property type="match status" value="1"/>
</dbReference>
<comment type="function">
    <text evidence="11">Catalyzes the hydrolysis of the adenine ring of phosphoribosyl-AMP.</text>
</comment>
<feature type="binding site" evidence="11">
    <location>
        <position position="93"/>
    </location>
    <ligand>
        <name>Zn(2+)</name>
        <dbReference type="ChEBI" id="CHEBI:29105"/>
        <note>ligand shared between dimeric partners</note>
    </ligand>
</feature>
<dbReference type="InterPro" id="IPR026660">
    <property type="entry name" value="PRA-CH"/>
</dbReference>
<comment type="similarity">
    <text evidence="5">In the C-terminal section; belongs to the PRA-PH family.</text>
</comment>
<evidence type="ECO:0000256" key="2">
    <source>
        <dbReference type="ARBA" id="ARBA00001460"/>
    </source>
</evidence>
<dbReference type="HAMAP" id="MF_01021">
    <property type="entry name" value="HisI"/>
    <property type="match status" value="1"/>
</dbReference>
<feature type="binding site" evidence="11">
    <location>
        <position position="92"/>
    </location>
    <ligand>
        <name>Mg(2+)</name>
        <dbReference type="ChEBI" id="CHEBI:18420"/>
    </ligand>
</feature>
<organism evidence="13 14">
    <name type="scientific">Pseudomonas helleri</name>
    <dbReference type="NCBI Taxonomy" id="1608996"/>
    <lineage>
        <taxon>Bacteria</taxon>
        <taxon>Pseudomonadati</taxon>
        <taxon>Pseudomonadota</taxon>
        <taxon>Gammaproteobacteria</taxon>
        <taxon>Pseudomonadales</taxon>
        <taxon>Pseudomonadaceae</taxon>
        <taxon>Pseudomonas</taxon>
    </lineage>
</organism>
<comment type="cofactor">
    <cofactor evidence="11">
        <name>Zn(2+)</name>
        <dbReference type="ChEBI" id="CHEBI:29105"/>
    </cofactor>
    <text evidence="11">Binds 1 zinc ion per subunit.</text>
</comment>
<evidence type="ECO:0000256" key="5">
    <source>
        <dbReference type="ARBA" id="ARBA00007731"/>
    </source>
</evidence>
<feature type="domain" description="Phosphoribosyl-AMP cyclohydrolase" evidence="12">
    <location>
        <begin position="45"/>
        <end position="118"/>
    </location>
</feature>
<dbReference type="SUPFAM" id="SSF141734">
    <property type="entry name" value="HisI-like"/>
    <property type="match status" value="1"/>
</dbReference>
<evidence type="ECO:0000256" key="6">
    <source>
        <dbReference type="ARBA" id="ARBA00008299"/>
    </source>
</evidence>
<gene>
    <name evidence="11 13" type="primary">hisI</name>
    <name evidence="13" type="ORF">GHO39_02480</name>
</gene>
<comment type="similarity">
    <text evidence="11">Belongs to the PRA-CH family.</text>
</comment>
<comment type="catalytic activity">
    <reaction evidence="2">
        <text>1-(5-phospho-beta-D-ribosyl)-ATP + H2O = 1-(5-phospho-beta-D-ribosyl)-5'-AMP + diphosphate + H(+)</text>
        <dbReference type="Rhea" id="RHEA:22828"/>
        <dbReference type="ChEBI" id="CHEBI:15377"/>
        <dbReference type="ChEBI" id="CHEBI:15378"/>
        <dbReference type="ChEBI" id="CHEBI:33019"/>
        <dbReference type="ChEBI" id="CHEBI:59457"/>
        <dbReference type="ChEBI" id="CHEBI:73183"/>
        <dbReference type="EC" id="3.6.1.31"/>
    </reaction>
</comment>
<comment type="pathway">
    <text evidence="3 11">Amino-acid biosynthesis; L-histidine biosynthesis; L-histidine from 5-phospho-alpha-D-ribose 1-diphosphate: step 3/9.</text>
</comment>
<sequence>MFFKLEQAEAGSRFALSDVLSQVPWSPQGLIAAIALQHDSGEVLMLAWMNEEALRETLETHRACYWSRTRKGLWRKGETSGNVQHVKEVRLDCDGDALLLLVDQVGAACHTGRRSCFYSVIDGDQVVVTSNPGGFES</sequence>
<dbReference type="Gene3D" id="4.10.80.70">
    <property type="match status" value="1"/>
</dbReference>
<dbReference type="GO" id="GO:0000105">
    <property type="term" value="P:L-histidine biosynthetic process"/>
    <property type="evidence" value="ECO:0007669"/>
    <property type="project" value="UniProtKB-UniRule"/>
</dbReference>
<reference evidence="13 14" key="1">
    <citation type="submission" date="2019-10" db="EMBL/GenBank/DDBJ databases">
        <title>Evaluation of single-gene subtyping targets for Pseudomonas.</title>
        <authorList>
            <person name="Reichler S.J."/>
            <person name="Orsi R.H."/>
            <person name="Wiedmann M."/>
            <person name="Martin N.H."/>
            <person name="Murphy S.I."/>
        </authorList>
    </citation>
    <scope>NUCLEOTIDE SEQUENCE [LARGE SCALE GENOMIC DNA]</scope>
    <source>
        <strain evidence="13 14">FSL R10-3254</strain>
    </source>
</reference>
<comment type="catalytic activity">
    <reaction evidence="1 11">
        <text>1-(5-phospho-beta-D-ribosyl)-5'-AMP + H2O = 1-(5-phospho-beta-D-ribosyl)-5-[(5-phospho-beta-D-ribosylamino)methylideneamino]imidazole-4-carboxamide</text>
        <dbReference type="Rhea" id="RHEA:20049"/>
        <dbReference type="ChEBI" id="CHEBI:15377"/>
        <dbReference type="ChEBI" id="CHEBI:58435"/>
        <dbReference type="ChEBI" id="CHEBI:59457"/>
        <dbReference type="EC" id="3.5.4.19"/>
    </reaction>
</comment>
<dbReference type="UniPathway" id="UPA00031">
    <property type="reaction ID" value="UER00008"/>
</dbReference>
<evidence type="ECO:0000256" key="8">
    <source>
        <dbReference type="ARBA" id="ARBA00022605"/>
    </source>
</evidence>
<evidence type="ECO:0000256" key="11">
    <source>
        <dbReference type="HAMAP-Rule" id="MF_01021"/>
    </source>
</evidence>
<feature type="binding site" evidence="11">
    <location>
        <position position="96"/>
    </location>
    <ligand>
        <name>Mg(2+)</name>
        <dbReference type="ChEBI" id="CHEBI:18420"/>
    </ligand>
</feature>
<evidence type="ECO:0000256" key="1">
    <source>
        <dbReference type="ARBA" id="ARBA00000024"/>
    </source>
</evidence>
<evidence type="ECO:0000256" key="7">
    <source>
        <dbReference type="ARBA" id="ARBA00022490"/>
    </source>
</evidence>
<keyword evidence="10 11" id="KW-0368">Histidine biosynthesis</keyword>
<dbReference type="InterPro" id="IPR002496">
    <property type="entry name" value="PRib_AMP_CycHydrolase_dom"/>
</dbReference>
<evidence type="ECO:0000313" key="13">
    <source>
        <dbReference type="EMBL" id="MQT88031.1"/>
    </source>
</evidence>
<dbReference type="PANTHER" id="PTHR42945">
    <property type="entry name" value="HISTIDINE BIOSYNTHESIS BIFUNCTIONAL PROTEIN"/>
    <property type="match status" value="1"/>
</dbReference>
<dbReference type="InterPro" id="IPR038019">
    <property type="entry name" value="PRib_AMP_CycHydrolase_sf"/>
</dbReference>
<feature type="binding site" evidence="11">
    <location>
        <position position="109"/>
    </location>
    <ligand>
        <name>Zn(2+)</name>
        <dbReference type="ChEBI" id="CHEBI:29105"/>
        <note>ligand shared between dimeric partners</note>
    </ligand>
</feature>
<evidence type="ECO:0000313" key="14">
    <source>
        <dbReference type="Proteomes" id="UP000489190"/>
    </source>
</evidence>
<keyword evidence="7 11" id="KW-0963">Cytoplasm</keyword>
<keyword evidence="11" id="KW-0479">Metal-binding</keyword>
<evidence type="ECO:0000256" key="9">
    <source>
        <dbReference type="ARBA" id="ARBA00022801"/>
    </source>
</evidence>
<comment type="caution">
    <text evidence="13">The sequence shown here is derived from an EMBL/GenBank/DDBJ whole genome shotgun (WGS) entry which is preliminary data.</text>
</comment>
<feature type="binding site" evidence="11">
    <location>
        <position position="94"/>
    </location>
    <ligand>
        <name>Mg(2+)</name>
        <dbReference type="ChEBI" id="CHEBI:18420"/>
    </ligand>
</feature>
<evidence type="ECO:0000256" key="10">
    <source>
        <dbReference type="ARBA" id="ARBA00023102"/>
    </source>
</evidence>
<dbReference type="GO" id="GO:0004636">
    <property type="term" value="F:phosphoribosyl-ATP diphosphatase activity"/>
    <property type="evidence" value="ECO:0007669"/>
    <property type="project" value="UniProtKB-EC"/>
</dbReference>
<name>A0A7X1XAK3_9PSED</name>
<dbReference type="GO" id="GO:0008270">
    <property type="term" value="F:zinc ion binding"/>
    <property type="evidence" value="ECO:0007669"/>
    <property type="project" value="UniProtKB-UniRule"/>
</dbReference>
<dbReference type="Proteomes" id="UP000489190">
    <property type="component" value="Unassembled WGS sequence"/>
</dbReference>
<dbReference type="AlphaFoldDB" id="A0A7X1XAK3"/>
<comment type="similarity">
    <text evidence="6">In the N-terminal section; belongs to the PRA-CH family.</text>
</comment>
<dbReference type="EMBL" id="WIWI01000005">
    <property type="protein sequence ID" value="MQT88031.1"/>
    <property type="molecule type" value="Genomic_DNA"/>
</dbReference>
<dbReference type="Gene3D" id="3.10.20.810">
    <property type="entry name" value="Phosphoribosyl-AMP cyclohydrolase"/>
    <property type="match status" value="1"/>
</dbReference>
<dbReference type="RefSeq" id="WP_153326573.1">
    <property type="nucleotide sequence ID" value="NZ_WIWI01000005.1"/>
</dbReference>
<dbReference type="NCBIfam" id="NF000768">
    <property type="entry name" value="PRK00051.1"/>
    <property type="match status" value="1"/>
</dbReference>
<dbReference type="FunFam" id="3.10.20.810:FF:000001">
    <property type="entry name" value="Histidine biosynthesis bifunctional protein HisIE"/>
    <property type="match status" value="1"/>
</dbReference>
<keyword evidence="11" id="KW-0460">Magnesium</keyword>